<gene>
    <name evidence="2" type="ORF">FB475_5801</name>
</gene>
<dbReference type="EMBL" id="VFMM01000003">
    <property type="protein sequence ID" value="TQJ06148.1"/>
    <property type="molecule type" value="Genomic_DNA"/>
</dbReference>
<dbReference type="InterPro" id="IPR003607">
    <property type="entry name" value="HD/PDEase_dom"/>
</dbReference>
<feature type="domain" description="HD" evidence="1">
    <location>
        <begin position="28"/>
        <end position="111"/>
    </location>
</feature>
<organism evidence="2 3">
    <name type="scientific">Kribbella jejuensis</name>
    <dbReference type="NCBI Taxonomy" id="236068"/>
    <lineage>
        <taxon>Bacteria</taxon>
        <taxon>Bacillati</taxon>
        <taxon>Actinomycetota</taxon>
        <taxon>Actinomycetes</taxon>
        <taxon>Propionibacteriales</taxon>
        <taxon>Kribbellaceae</taxon>
        <taxon>Kribbella</taxon>
    </lineage>
</organism>
<dbReference type="InterPro" id="IPR006674">
    <property type="entry name" value="HD_domain"/>
</dbReference>
<name>A0A542DSW9_9ACTN</name>
<accession>A0A542DSW9</accession>
<dbReference type="SUPFAM" id="SSF109604">
    <property type="entry name" value="HD-domain/PDEase-like"/>
    <property type="match status" value="1"/>
</dbReference>
<dbReference type="CDD" id="cd00077">
    <property type="entry name" value="HDc"/>
    <property type="match status" value="1"/>
</dbReference>
<sequence length="196" mass="21112">MTSFEIPDTPASTAALEVATEYLSPALLSHSQRVYWWAVGYAERDGLGYDAELLFVAAMFHDVALMPEFDSHTVAFGKAGGHVARVFGAGAGWSRERRDRLSEAIVQHMWPTVDPATDPEGHLLSRAAALDIVGKDPDGLSPSLRTDVLRTFPRLGLDAEFLACFQAQAERKPASSAANAIRTGLADRIGAAVHAH</sequence>
<dbReference type="PANTHER" id="PTHR35569:SF1">
    <property type="entry name" value="CYANAMIDE HYDRATASE DDI2-RELATED"/>
    <property type="match status" value="1"/>
</dbReference>
<comment type="caution">
    <text evidence="2">The sequence shown here is derived from an EMBL/GenBank/DDBJ whole genome shotgun (WGS) entry which is preliminary data.</text>
</comment>
<evidence type="ECO:0000259" key="1">
    <source>
        <dbReference type="Pfam" id="PF01966"/>
    </source>
</evidence>
<dbReference type="PANTHER" id="PTHR35569">
    <property type="entry name" value="CYANAMIDE HYDRATASE DDI2-RELATED"/>
    <property type="match status" value="1"/>
</dbReference>
<dbReference type="OrthoDB" id="8478129at2"/>
<keyword evidence="3" id="KW-1185">Reference proteome</keyword>
<dbReference type="Proteomes" id="UP000316298">
    <property type="component" value="Unassembled WGS sequence"/>
</dbReference>
<dbReference type="AlphaFoldDB" id="A0A542DSW9"/>
<evidence type="ECO:0000313" key="2">
    <source>
        <dbReference type="EMBL" id="TQJ06148.1"/>
    </source>
</evidence>
<dbReference type="Gene3D" id="1.10.3210.10">
    <property type="entry name" value="Hypothetical protein af1432"/>
    <property type="match status" value="1"/>
</dbReference>
<reference evidence="2 3" key="1">
    <citation type="submission" date="2019-06" db="EMBL/GenBank/DDBJ databases">
        <title>Sequencing the genomes of 1000 actinobacteria strains.</title>
        <authorList>
            <person name="Klenk H.-P."/>
        </authorList>
    </citation>
    <scope>NUCLEOTIDE SEQUENCE [LARGE SCALE GENOMIC DNA]</scope>
    <source>
        <strain evidence="2 3">DSM 17305</strain>
    </source>
</reference>
<dbReference type="RefSeq" id="WP_141860226.1">
    <property type="nucleotide sequence ID" value="NZ_BAAAKA010000009.1"/>
</dbReference>
<evidence type="ECO:0000313" key="3">
    <source>
        <dbReference type="Proteomes" id="UP000316298"/>
    </source>
</evidence>
<dbReference type="Pfam" id="PF01966">
    <property type="entry name" value="HD"/>
    <property type="match status" value="1"/>
</dbReference>
<proteinExistence type="predicted"/>
<protein>
    <submittedName>
        <fullName evidence="2">HD domain-containing protein</fullName>
    </submittedName>
</protein>